<dbReference type="Gene3D" id="3.40.50.1820">
    <property type="entry name" value="alpha/beta hydrolase"/>
    <property type="match status" value="1"/>
</dbReference>
<keyword evidence="8" id="KW-1185">Reference proteome</keyword>
<protein>
    <submittedName>
        <fullName evidence="7">Enterochelin esterase</fullName>
        <ecNumber evidence="7">3.1.1.-</ecNumber>
    </submittedName>
</protein>
<gene>
    <name evidence="7" type="primary">fes</name>
    <name evidence="7" type="ORF">Q8791_31115</name>
</gene>
<dbReference type="NCBIfam" id="NF007758">
    <property type="entry name" value="PRK10439.1"/>
    <property type="match status" value="1"/>
</dbReference>
<dbReference type="InterPro" id="IPR000801">
    <property type="entry name" value="Esterase-like"/>
</dbReference>
<feature type="domain" description="Enterochelin esterase N-terminal" evidence="6">
    <location>
        <begin position="61"/>
        <end position="192"/>
    </location>
</feature>
<evidence type="ECO:0000256" key="1">
    <source>
        <dbReference type="ARBA" id="ARBA00004496"/>
    </source>
</evidence>
<comment type="caution">
    <text evidence="7">The sequence shown here is derived from an EMBL/GenBank/DDBJ whole genome shotgun (WGS) entry which is preliminary data.</text>
</comment>
<dbReference type="InterPro" id="IPR050583">
    <property type="entry name" value="Mycobacterial_A85_antigen"/>
</dbReference>
<dbReference type="PANTHER" id="PTHR48098:SF3">
    <property type="entry name" value="IRON(III) ENTEROBACTIN ESTERASE"/>
    <property type="match status" value="1"/>
</dbReference>
<accession>A0ABU7KHG6</accession>
<dbReference type="InterPro" id="IPR014756">
    <property type="entry name" value="Ig_E-set"/>
</dbReference>
<dbReference type="EMBL" id="JAUZMY010000060">
    <property type="protein sequence ID" value="MEE2041681.1"/>
    <property type="molecule type" value="Genomic_DNA"/>
</dbReference>
<evidence type="ECO:0000259" key="6">
    <source>
        <dbReference type="Pfam" id="PF11806"/>
    </source>
</evidence>
<comment type="similarity">
    <text evidence="4">Belongs to the Fes family.</text>
</comment>
<evidence type="ECO:0000313" key="8">
    <source>
        <dbReference type="Proteomes" id="UP001356095"/>
    </source>
</evidence>
<comment type="subcellular location">
    <subcellularLocation>
        <location evidence="1">Cytoplasm</location>
    </subcellularLocation>
</comment>
<dbReference type="Pfam" id="PF11806">
    <property type="entry name" value="Enterochelin_N"/>
    <property type="match status" value="1"/>
</dbReference>
<organism evidence="7 8">
    <name type="scientific">Nocardiopsis codii</name>
    <dbReference type="NCBI Taxonomy" id="3065942"/>
    <lineage>
        <taxon>Bacteria</taxon>
        <taxon>Bacillati</taxon>
        <taxon>Actinomycetota</taxon>
        <taxon>Actinomycetes</taxon>
        <taxon>Streptosporangiales</taxon>
        <taxon>Nocardiopsidaceae</taxon>
        <taxon>Nocardiopsis</taxon>
    </lineage>
</organism>
<evidence type="ECO:0000313" key="7">
    <source>
        <dbReference type="EMBL" id="MEE2041681.1"/>
    </source>
</evidence>
<dbReference type="InterPro" id="IPR021764">
    <property type="entry name" value="Enterochelin_esterase_N"/>
</dbReference>
<dbReference type="InterPro" id="IPR029058">
    <property type="entry name" value="AB_hydrolase_fold"/>
</dbReference>
<dbReference type="InterPro" id="IPR013783">
    <property type="entry name" value="Ig-like_fold"/>
</dbReference>
<feature type="region of interest" description="Disordered" evidence="5">
    <location>
        <begin position="191"/>
        <end position="228"/>
    </location>
</feature>
<keyword evidence="3 7" id="KW-0378">Hydrolase</keyword>
<keyword evidence="2" id="KW-0963">Cytoplasm</keyword>
<sequence>MPQPVPTHTIPPRLKRTVRPERVATPGADEAARDPRAFWRAVEDGGTPVVGEDDGTGHRPVTFLWRGGDELADVILVANKIADADSYDHNRMERVPGTDVWHLTYRMRGDWRASYTVAPVPADGAPAPEGSLSAMTRLRRERALAVADPEDRPAVARWFDALAHAVPDPLARERLDATASVVSLPEAPPELWRPVGGRAAAGASTGASAGTGPSADERAPAEGEVTTAELVSDRLGNTRTVWVHRPALAPPDGRPWPVAVLLDGRDWHSLPLAPLLDGLIADGTLPPALTVMVDSLDPATRTRELACDDAFVDFLGHELLPWLGDRHGITGDPGRTLVAGQSLGGLTAVYAAHRAPHRFGRALSQSGSFWWPNVAVTGGESERMARLVAGADTVPGRIHLSAGLNEWALLDANRRLRDALSARGADLGRDPGYVALTEYNGGHDRACWRAGLPEGLVFLTSDWER</sequence>
<feature type="region of interest" description="Disordered" evidence="5">
    <location>
        <begin position="1"/>
        <end position="32"/>
    </location>
</feature>
<dbReference type="SUPFAM" id="SSF81296">
    <property type="entry name" value="E set domains"/>
    <property type="match status" value="1"/>
</dbReference>
<reference evidence="7 8" key="1">
    <citation type="submission" date="2023-08" db="EMBL/GenBank/DDBJ databases">
        <authorList>
            <person name="Girao M."/>
            <person name="Carvalho M.F."/>
        </authorList>
    </citation>
    <scope>NUCLEOTIDE SEQUENCE [LARGE SCALE GENOMIC DNA]</scope>
    <source>
        <strain evidence="7 8">CT-R113</strain>
    </source>
</reference>
<dbReference type="PANTHER" id="PTHR48098">
    <property type="entry name" value="ENTEROCHELIN ESTERASE-RELATED"/>
    <property type="match status" value="1"/>
</dbReference>
<dbReference type="GO" id="GO:0016787">
    <property type="term" value="F:hydrolase activity"/>
    <property type="evidence" value="ECO:0007669"/>
    <property type="project" value="UniProtKB-KW"/>
</dbReference>
<dbReference type="SUPFAM" id="SSF53474">
    <property type="entry name" value="alpha/beta-Hydrolases"/>
    <property type="match status" value="1"/>
</dbReference>
<dbReference type="Pfam" id="PF00756">
    <property type="entry name" value="Esterase"/>
    <property type="match status" value="1"/>
</dbReference>
<evidence type="ECO:0000256" key="2">
    <source>
        <dbReference type="ARBA" id="ARBA00022490"/>
    </source>
</evidence>
<feature type="compositionally biased region" description="Low complexity" evidence="5">
    <location>
        <begin position="196"/>
        <end position="212"/>
    </location>
</feature>
<proteinExistence type="inferred from homology"/>
<name>A0ABU7KHG6_9ACTN</name>
<dbReference type="Gene3D" id="2.60.40.10">
    <property type="entry name" value="Immunoglobulins"/>
    <property type="match status" value="1"/>
</dbReference>
<evidence type="ECO:0000256" key="4">
    <source>
        <dbReference type="ARBA" id="ARBA00024201"/>
    </source>
</evidence>
<evidence type="ECO:0000256" key="3">
    <source>
        <dbReference type="ARBA" id="ARBA00022801"/>
    </source>
</evidence>
<dbReference type="EC" id="3.1.1.-" evidence="7"/>
<dbReference type="RefSeq" id="WP_330095435.1">
    <property type="nucleotide sequence ID" value="NZ_JAUZMY010000060.1"/>
</dbReference>
<dbReference type="Proteomes" id="UP001356095">
    <property type="component" value="Unassembled WGS sequence"/>
</dbReference>
<evidence type="ECO:0000256" key="5">
    <source>
        <dbReference type="SAM" id="MobiDB-lite"/>
    </source>
</evidence>